<evidence type="ECO:0000256" key="8">
    <source>
        <dbReference type="ARBA" id="ARBA00023024"/>
    </source>
</evidence>
<dbReference type="Pfam" id="PF01476">
    <property type="entry name" value="LysM"/>
    <property type="match status" value="2"/>
</dbReference>
<dbReference type="InterPro" id="IPR036779">
    <property type="entry name" value="LysM_dom_sf"/>
</dbReference>
<dbReference type="InterPro" id="IPR011583">
    <property type="entry name" value="Chitinase_II/V-like_cat"/>
</dbReference>
<keyword evidence="5" id="KW-0964">Secreted</keyword>
<proteinExistence type="inferred from homology"/>
<dbReference type="InterPro" id="IPR018392">
    <property type="entry name" value="LysM"/>
</dbReference>
<evidence type="ECO:0000256" key="7">
    <source>
        <dbReference type="ARBA" id="ARBA00022801"/>
    </source>
</evidence>
<dbReference type="GO" id="GO:0008061">
    <property type="term" value="F:chitin binding"/>
    <property type="evidence" value="ECO:0007669"/>
    <property type="project" value="UniProtKB-KW"/>
</dbReference>
<dbReference type="SUPFAM" id="SSF54556">
    <property type="entry name" value="Chitinase insertion domain"/>
    <property type="match status" value="1"/>
</dbReference>
<dbReference type="Gene3D" id="3.10.50.10">
    <property type="match status" value="1"/>
</dbReference>
<keyword evidence="7 14" id="KW-0378">Hydrolase</keyword>
<dbReference type="SMART" id="SM00257">
    <property type="entry name" value="LysM"/>
    <property type="match status" value="3"/>
</dbReference>
<evidence type="ECO:0000256" key="5">
    <source>
        <dbReference type="ARBA" id="ARBA00022525"/>
    </source>
</evidence>
<feature type="domain" description="GH18" evidence="17">
    <location>
        <begin position="602"/>
        <end position="969"/>
    </location>
</feature>
<evidence type="ECO:0000256" key="10">
    <source>
        <dbReference type="ARBA" id="ARBA00023277"/>
    </source>
</evidence>
<dbReference type="OrthoDB" id="4934367at2759"/>
<evidence type="ECO:0000256" key="6">
    <source>
        <dbReference type="ARBA" id="ARBA00022669"/>
    </source>
</evidence>
<evidence type="ECO:0000256" key="13">
    <source>
        <dbReference type="ARBA" id="ARBA00044955"/>
    </source>
</evidence>
<reference evidence="18 19" key="1">
    <citation type="journal article" date="2014" name="Proc. Natl. Acad. Sci. U.S.A.">
        <title>Trajectory and genomic determinants of fungal-pathogen speciation and host adaptation.</title>
        <authorList>
            <person name="Hu X."/>
            <person name="Xiao G."/>
            <person name="Zheng P."/>
            <person name="Shang Y."/>
            <person name="Su Y."/>
            <person name="Zhang X."/>
            <person name="Liu X."/>
            <person name="Zhan S."/>
            <person name="St Leger R.J."/>
            <person name="Wang C."/>
        </authorList>
    </citation>
    <scope>NUCLEOTIDE SEQUENCE [LARGE SCALE GENOMIC DNA]</scope>
    <source>
        <strain evidence="18 19">ARSEF 549</strain>
    </source>
</reference>
<dbReference type="SUPFAM" id="SSF54106">
    <property type="entry name" value="LysM domain"/>
    <property type="match status" value="1"/>
</dbReference>
<dbReference type="InterPro" id="IPR036861">
    <property type="entry name" value="Endochitinase-like_sf"/>
</dbReference>
<dbReference type="GO" id="GO:0000272">
    <property type="term" value="P:polysaccharide catabolic process"/>
    <property type="evidence" value="ECO:0007669"/>
    <property type="project" value="UniProtKB-KW"/>
</dbReference>
<dbReference type="GO" id="GO:0008843">
    <property type="term" value="F:endochitinase activity"/>
    <property type="evidence" value="ECO:0007669"/>
    <property type="project" value="UniProtKB-EC"/>
</dbReference>
<evidence type="ECO:0000256" key="9">
    <source>
        <dbReference type="ARBA" id="ARBA00023026"/>
    </source>
</evidence>
<name>A0A0B4FT60_METAF</name>
<keyword evidence="6" id="KW-0147">Chitin-binding</keyword>
<dbReference type="GO" id="GO:0005576">
    <property type="term" value="C:extracellular region"/>
    <property type="evidence" value="ECO:0007669"/>
    <property type="project" value="UniProtKB-SubCell"/>
</dbReference>
<feature type="domain" description="LysM" evidence="16">
    <location>
        <begin position="397"/>
        <end position="442"/>
    </location>
</feature>
<dbReference type="GO" id="GO:0006032">
    <property type="term" value="P:chitin catabolic process"/>
    <property type="evidence" value="ECO:0007669"/>
    <property type="project" value="UniProtKB-KW"/>
</dbReference>
<dbReference type="PROSITE" id="PS01095">
    <property type="entry name" value="GH18_1"/>
    <property type="match status" value="1"/>
</dbReference>
<dbReference type="Proteomes" id="UP000031186">
    <property type="component" value="Unassembled WGS sequence"/>
</dbReference>
<evidence type="ECO:0000256" key="2">
    <source>
        <dbReference type="ARBA" id="ARBA00004613"/>
    </source>
</evidence>
<evidence type="ECO:0000256" key="12">
    <source>
        <dbReference type="ARBA" id="ARBA00023326"/>
    </source>
</evidence>
<comment type="similarity">
    <text evidence="13">Belongs to the secreted LysM effector family.</text>
</comment>
<dbReference type="EMBL" id="AZNF01000029">
    <property type="protein sequence ID" value="KID59419.1"/>
    <property type="molecule type" value="Genomic_DNA"/>
</dbReference>
<dbReference type="PANTHER" id="PTHR47700">
    <property type="entry name" value="V CHITINASE, PUTATIVE (AFU_ORTHOLOGUE AFUA_6G13720)-RELATED"/>
    <property type="match status" value="1"/>
</dbReference>
<evidence type="ECO:0000256" key="11">
    <source>
        <dbReference type="ARBA" id="ARBA00023295"/>
    </source>
</evidence>
<dbReference type="PANTHER" id="PTHR47700:SF2">
    <property type="entry name" value="CHITINASE"/>
    <property type="match status" value="1"/>
</dbReference>
<feature type="chain" id="PRO_5002088709" description="chitinase" evidence="15">
    <location>
        <begin position="22"/>
        <end position="1370"/>
    </location>
</feature>
<evidence type="ECO:0000256" key="14">
    <source>
        <dbReference type="RuleBase" id="RU000489"/>
    </source>
</evidence>
<dbReference type="InterPro" id="IPR001223">
    <property type="entry name" value="Glyco_hydro18_cat"/>
</dbReference>
<dbReference type="PROSITE" id="PS51782">
    <property type="entry name" value="LYSM"/>
    <property type="match status" value="3"/>
</dbReference>
<evidence type="ECO:0000259" key="16">
    <source>
        <dbReference type="PROSITE" id="PS51782"/>
    </source>
</evidence>
<keyword evidence="15" id="KW-0732">Signal</keyword>
<accession>A0A0B4FT60</accession>
<evidence type="ECO:0000313" key="19">
    <source>
        <dbReference type="Proteomes" id="UP000031186"/>
    </source>
</evidence>
<keyword evidence="8" id="KW-0146">Chitin degradation</keyword>
<organism evidence="18 19">
    <name type="scientific">Metarhizium anisopliae (strain ARSEF 549)</name>
    <dbReference type="NCBI Taxonomy" id="3151832"/>
    <lineage>
        <taxon>Eukaryota</taxon>
        <taxon>Fungi</taxon>
        <taxon>Dikarya</taxon>
        <taxon>Ascomycota</taxon>
        <taxon>Pezizomycotina</taxon>
        <taxon>Sordariomycetes</taxon>
        <taxon>Hypocreomycetidae</taxon>
        <taxon>Hypocreales</taxon>
        <taxon>Clavicipitaceae</taxon>
        <taxon>Metarhizium</taxon>
    </lineage>
</organism>
<dbReference type="SUPFAM" id="SSF57016">
    <property type="entry name" value="Plant lectins/antimicrobial peptides"/>
    <property type="match status" value="1"/>
</dbReference>
<dbReference type="Pfam" id="PF00704">
    <property type="entry name" value="Glyco_hydro_18"/>
    <property type="match status" value="1"/>
</dbReference>
<evidence type="ECO:0000313" key="18">
    <source>
        <dbReference type="EMBL" id="KID59419.1"/>
    </source>
</evidence>
<dbReference type="CDD" id="cd00118">
    <property type="entry name" value="LysM"/>
    <property type="match status" value="1"/>
</dbReference>
<dbReference type="Gene3D" id="3.20.20.80">
    <property type="entry name" value="Glycosidases"/>
    <property type="match status" value="1"/>
</dbReference>
<feature type="domain" description="LysM" evidence="16">
    <location>
        <begin position="461"/>
        <end position="509"/>
    </location>
</feature>
<evidence type="ECO:0000256" key="1">
    <source>
        <dbReference type="ARBA" id="ARBA00000822"/>
    </source>
</evidence>
<evidence type="ECO:0000256" key="15">
    <source>
        <dbReference type="SAM" id="SignalP"/>
    </source>
</evidence>
<keyword evidence="11 14" id="KW-0326">Glycosidase</keyword>
<dbReference type="CDD" id="cd02878">
    <property type="entry name" value="GH18_zymocin_alpha"/>
    <property type="match status" value="1"/>
</dbReference>
<protein>
    <recommendedName>
        <fullName evidence="4">chitinase</fullName>
        <ecNumber evidence="4">3.2.1.14</ecNumber>
    </recommendedName>
</protein>
<dbReference type="CDD" id="cd00035">
    <property type="entry name" value="ChtBD1"/>
    <property type="match status" value="1"/>
</dbReference>
<dbReference type="PROSITE" id="PS51910">
    <property type="entry name" value="GH18_2"/>
    <property type="match status" value="1"/>
</dbReference>
<dbReference type="SMART" id="SM00636">
    <property type="entry name" value="Glyco_18"/>
    <property type="match status" value="1"/>
</dbReference>
<evidence type="ECO:0000256" key="4">
    <source>
        <dbReference type="ARBA" id="ARBA00012729"/>
    </source>
</evidence>
<feature type="non-terminal residue" evidence="18">
    <location>
        <position position="1"/>
    </location>
</feature>
<dbReference type="EC" id="3.2.1.14" evidence="4"/>
<keyword evidence="9" id="KW-0843">Virulence</keyword>
<dbReference type="HOGENOM" id="CLU_001482_0_0_1"/>
<dbReference type="VEuPathDB" id="FungiDB:MAN_10724"/>
<keyword evidence="10" id="KW-0119">Carbohydrate metabolism</keyword>
<sequence length="1370" mass="150584">MKARLHHLVLPSLILLLQVTANVDSSSLSTVASDQAGDELKELDTEGDEDLEEWLAANIRTPPSLFRPCPFFCSRSVNSTDGAGWFLVPEPTSLAKCNETMLLDLVVKSDDVLAVRACTADYGSDNNLQIAYQPYDTKAALCPTPNHDMVEASVRLSEASALTSSGDAFLVRHLESAGRQVFHHLRAQKPSCTSNAIAFGYSQSAVVGVFAGAELHQHGLVTETLDSLLKYAAEESMSKTTVIQLCREHGLGADYALGIVATSARSLAFAQEAVKTWANGKCVNAGSEQNWKQVTIRIPSAMKHANTTASSNATDTHLGSRSPFLLVSRAECKTATVGDGEGCWAMAQTCGIKQSELIKYNPRAKFCRTLIAGEKICCTSGTLPSSIPDSESDGTCVTNEVKTGDSCGSMASKCDISPNDFMTVNTKKDLCSTLAEGQQVCCSRGELPDRRPKPEPDGTCASVKTKPGDSCASIAASRDLTVNDIENFNKKTWGWNGCKVLWLGFRLCVSEGIPPMPEPVPNAVCGPTVPGTKAPAAGTDLSKLNPCPLRACCNVWGQCGLSDDFCIESKSETGAPGTSGVKNGCISNCGRSIIKGPPPDTKINIAYFEAWNHKRPCLTMDVTQIDTTKYSHIHFAFAEVTRDFDVDISKVQEQFDMFKTMTGVKKIISFGGWDFSALPETYDILREAVKPANRNKFKNNIVAFVNQHGLDGVDLDWEYPGAPDIPDIPADDPQNGLNYYKLLSLVKSDLGSSKSVSFAAPSSFWYLKAFPVILMAKSLDYIVFMTYDLHGQWDYGNKWTSPGCPTGNCLRSHVNHTETLDALAMITKAGAPSNKVVVGVASYGRSFKMAEAGCDGPLCKFTGTARISNAAKGRCTDTAGYISNAEIAEIIASGRVNKQWMEAGSNIMVYDDTEWVAYMDDNLKAVRSKVYDFFNFAGTTDWAVDLQEFLEDNGSVDSDDAGDDDMYIDADYFADCTGYFSTLDGIEKHINSMPVHCIEQYITEVELSMMREALEKYENLLDNGYDSNFKTYERFVKDQVPFQIDAFMASDKVHKYFKCTDSRVFKCCTDCKYVFCEEICERFAGCKSGYQTLDIKCPQEEKKLDMLDVKRIPNATFTLTDEDGFWKEIGEEYGIEKSWVDFGRRRMRLANGCQFAGKDIRKCQDKQDSWWYNYPYAARDMIKVYNPKDIFGDSKDHVSTLAESFETVKDWNLYDTLMPWSDVVDATSLPALTMQAAVENMQKIIDKANEIEKKEREEFILNMVMGILFFIPVAGEAAGAAGLTAARSMLRLLGAVGDAGLTVYDIVNDPSNAFMAAFSYVLGAGVGRAGYRDAAKSTRRAIRLRQLDGMGSVKTDLRRIETSRKEICYV</sequence>
<evidence type="ECO:0000256" key="3">
    <source>
        <dbReference type="ARBA" id="ARBA00008682"/>
    </source>
</evidence>
<dbReference type="InterPro" id="IPR001579">
    <property type="entry name" value="Glyco_hydro_18_chit_AS"/>
</dbReference>
<comment type="similarity">
    <text evidence="3">Belongs to the glycosyl hydrolase 18 family. Chitinase class V subfamily.</text>
</comment>
<feature type="domain" description="LysM" evidence="16">
    <location>
        <begin position="333"/>
        <end position="378"/>
    </location>
</feature>
<keyword evidence="12" id="KW-0624">Polysaccharide degradation</keyword>
<comment type="caution">
    <text evidence="18">The sequence shown here is derived from an EMBL/GenBank/DDBJ whole genome shotgun (WGS) entry which is preliminary data.</text>
</comment>
<comment type="subcellular location">
    <subcellularLocation>
        <location evidence="2">Secreted</location>
    </subcellularLocation>
</comment>
<evidence type="ECO:0000259" key="17">
    <source>
        <dbReference type="PROSITE" id="PS51910"/>
    </source>
</evidence>
<dbReference type="InterPro" id="IPR029070">
    <property type="entry name" value="Chitinase_insertion_sf"/>
</dbReference>
<dbReference type="SUPFAM" id="SSF51445">
    <property type="entry name" value="(Trans)glycosidases"/>
    <property type="match status" value="1"/>
</dbReference>
<keyword evidence="19" id="KW-1185">Reference proteome</keyword>
<gene>
    <name evidence="18" type="ORF">MAN_10724</name>
</gene>
<dbReference type="Gene3D" id="3.10.350.10">
    <property type="entry name" value="LysM domain"/>
    <property type="match status" value="3"/>
</dbReference>
<dbReference type="InterPro" id="IPR053214">
    <property type="entry name" value="LysM12-like"/>
</dbReference>
<dbReference type="InterPro" id="IPR017853">
    <property type="entry name" value="GH"/>
</dbReference>
<comment type="catalytic activity">
    <reaction evidence="1">
        <text>Random endo-hydrolysis of N-acetyl-beta-D-glucosaminide (1-&gt;4)-beta-linkages in chitin and chitodextrins.</text>
        <dbReference type="EC" id="3.2.1.14"/>
    </reaction>
</comment>
<feature type="signal peptide" evidence="15">
    <location>
        <begin position="1"/>
        <end position="21"/>
    </location>
</feature>